<evidence type="ECO:0000256" key="1">
    <source>
        <dbReference type="ARBA" id="ARBA00009059"/>
    </source>
</evidence>
<evidence type="ECO:0000256" key="10">
    <source>
        <dbReference type="ARBA" id="ARBA00048167"/>
    </source>
</evidence>
<keyword evidence="4" id="KW-0949">S-adenosyl-L-methionine</keyword>
<dbReference type="GO" id="GO:0005737">
    <property type="term" value="C:cytoplasm"/>
    <property type="evidence" value="ECO:0007669"/>
    <property type="project" value="TreeGrafter"/>
</dbReference>
<name>A0A2P5DRX9_PARAD</name>
<comment type="catalytic activity">
    <reaction evidence="8">
        <text>N-terminal L-seryl-L-prolyl-L-lysyl-[protein] + 3 S-adenosyl-L-methionine = N-terminal N,N,N-trimethyl-L-seryl-L-prolyl-L-lysyl-[protein] + 3 S-adenosyl-L-homocysteine + 3 H(+)</text>
        <dbReference type="Rhea" id="RHEA:54724"/>
        <dbReference type="Rhea" id="RHEA-COMP:13789"/>
        <dbReference type="Rhea" id="RHEA-COMP:13973"/>
        <dbReference type="ChEBI" id="CHEBI:15378"/>
        <dbReference type="ChEBI" id="CHEBI:57856"/>
        <dbReference type="ChEBI" id="CHEBI:59789"/>
        <dbReference type="ChEBI" id="CHEBI:138061"/>
        <dbReference type="ChEBI" id="CHEBI:138317"/>
        <dbReference type="EC" id="2.1.1.244"/>
    </reaction>
</comment>
<evidence type="ECO:0000256" key="2">
    <source>
        <dbReference type="ARBA" id="ARBA00022603"/>
    </source>
</evidence>
<comment type="catalytic activity">
    <reaction evidence="10">
        <text>N-terminal L-alanyl-L-prolyl-L-lysyl-[protein] + 3 S-adenosyl-L-methionine = N-terminal N,N,N-trimethyl-L-alanyl-L-prolyl-L-lysyl-[protein] + 3 S-adenosyl-L-homocysteine + 3 H(+)</text>
        <dbReference type="Rhea" id="RHEA:54712"/>
        <dbReference type="Rhea" id="RHEA-COMP:13785"/>
        <dbReference type="Rhea" id="RHEA-COMP:13971"/>
        <dbReference type="ChEBI" id="CHEBI:15378"/>
        <dbReference type="ChEBI" id="CHEBI:57856"/>
        <dbReference type="ChEBI" id="CHEBI:59789"/>
        <dbReference type="ChEBI" id="CHEBI:138057"/>
        <dbReference type="ChEBI" id="CHEBI:138315"/>
        <dbReference type="EC" id="2.1.1.244"/>
    </reaction>
</comment>
<accession>A0A2P5DRX9</accession>
<dbReference type="GO" id="GO:0071885">
    <property type="term" value="F:N-terminal protein N-methyltransferase activity"/>
    <property type="evidence" value="ECO:0007669"/>
    <property type="project" value="UniProtKB-EC"/>
</dbReference>
<comment type="caution">
    <text evidence="11">The sequence shown here is derived from an EMBL/GenBank/DDBJ whole genome shotgun (WGS) entry which is preliminary data.</text>
</comment>
<evidence type="ECO:0000256" key="3">
    <source>
        <dbReference type="ARBA" id="ARBA00022679"/>
    </source>
</evidence>
<dbReference type="Proteomes" id="UP000237105">
    <property type="component" value="Unassembled WGS sequence"/>
</dbReference>
<dbReference type="GO" id="GO:0032259">
    <property type="term" value="P:methylation"/>
    <property type="evidence" value="ECO:0007669"/>
    <property type="project" value="UniProtKB-KW"/>
</dbReference>
<dbReference type="OrthoDB" id="1298661at2759"/>
<evidence type="ECO:0000256" key="9">
    <source>
        <dbReference type="ARBA" id="ARBA00047885"/>
    </source>
</evidence>
<evidence type="ECO:0000313" key="11">
    <source>
        <dbReference type="EMBL" id="PON76031.1"/>
    </source>
</evidence>
<dbReference type="PANTHER" id="PTHR12753:SF0">
    <property type="entry name" value="ALPHA N-TERMINAL PROTEIN METHYLTRANSFERASE 1"/>
    <property type="match status" value="1"/>
</dbReference>
<dbReference type="InterPro" id="IPR029063">
    <property type="entry name" value="SAM-dependent_MTases_sf"/>
</dbReference>
<protein>
    <recommendedName>
        <fullName evidence="6">Alpha N-terminal protein methyltransferase 1</fullName>
        <ecNumber evidence="5">2.1.1.244</ecNumber>
    </recommendedName>
    <alternativeName>
        <fullName evidence="7">X-Pro-Lys N-terminal protein methyltransferase 1</fullName>
    </alternativeName>
</protein>
<evidence type="ECO:0000256" key="4">
    <source>
        <dbReference type="ARBA" id="ARBA00022691"/>
    </source>
</evidence>
<keyword evidence="2 11" id="KW-0489">Methyltransferase</keyword>
<gene>
    <name evidence="11" type="ORF">PanWU01x14_037470</name>
</gene>
<dbReference type="Pfam" id="PF05891">
    <property type="entry name" value="Methyltransf_PK"/>
    <property type="match status" value="1"/>
</dbReference>
<evidence type="ECO:0000313" key="12">
    <source>
        <dbReference type="Proteomes" id="UP000237105"/>
    </source>
</evidence>
<comment type="catalytic activity">
    <reaction evidence="9">
        <text>N-terminal L-prolyl-L-prolyl-L-lysyl-[protein] + 2 S-adenosyl-L-methionine = N-terminal N,N-dimethyl-L-prolyl-L-prolyl-L-lysyl-[protein] + 2 S-adenosyl-L-homocysteine + 2 H(+)</text>
        <dbReference type="Rhea" id="RHEA:54736"/>
        <dbReference type="Rhea" id="RHEA-COMP:13787"/>
        <dbReference type="Rhea" id="RHEA-COMP:13974"/>
        <dbReference type="ChEBI" id="CHEBI:15378"/>
        <dbReference type="ChEBI" id="CHEBI:57856"/>
        <dbReference type="ChEBI" id="CHEBI:59789"/>
        <dbReference type="ChEBI" id="CHEBI:138059"/>
        <dbReference type="ChEBI" id="CHEBI:138318"/>
        <dbReference type="EC" id="2.1.1.244"/>
    </reaction>
</comment>
<organism evidence="11 12">
    <name type="scientific">Parasponia andersonii</name>
    <name type="common">Sponia andersonii</name>
    <dbReference type="NCBI Taxonomy" id="3476"/>
    <lineage>
        <taxon>Eukaryota</taxon>
        <taxon>Viridiplantae</taxon>
        <taxon>Streptophyta</taxon>
        <taxon>Embryophyta</taxon>
        <taxon>Tracheophyta</taxon>
        <taxon>Spermatophyta</taxon>
        <taxon>Magnoliopsida</taxon>
        <taxon>eudicotyledons</taxon>
        <taxon>Gunneridae</taxon>
        <taxon>Pentapetalae</taxon>
        <taxon>rosids</taxon>
        <taxon>fabids</taxon>
        <taxon>Rosales</taxon>
        <taxon>Cannabaceae</taxon>
        <taxon>Parasponia</taxon>
    </lineage>
</organism>
<dbReference type="AlphaFoldDB" id="A0A2P5DRX9"/>
<evidence type="ECO:0000256" key="7">
    <source>
        <dbReference type="ARBA" id="ARBA00043129"/>
    </source>
</evidence>
<comment type="similarity">
    <text evidence="1">Belongs to the methyltransferase superfamily. NTM1 family.</text>
</comment>
<dbReference type="SUPFAM" id="SSF53335">
    <property type="entry name" value="S-adenosyl-L-methionine-dependent methyltransferases"/>
    <property type="match status" value="1"/>
</dbReference>
<sequence>MDLVANSYVNYCSEIKKNEIKTEAGEKQSRTVNKDMLHKIGKQSLRHARAVITKPGCFMIFNETIKLAAAEKLPRIVYKSLREFTPDAGRYDVIWVQWCIGHLTDDDLVSFFKRAKGGLKPGGFFLLKENIARNGFVLDNIDRSVTRSDSYFKELFRRCGLHIYKSKDQKGLPEELFAVKMYALTTDLPKKVHHSRSKVRANRPGIIR</sequence>
<evidence type="ECO:0000256" key="8">
    <source>
        <dbReference type="ARBA" id="ARBA00047306"/>
    </source>
</evidence>
<dbReference type="EC" id="2.1.1.244" evidence="5"/>
<reference evidence="12" key="1">
    <citation type="submission" date="2016-06" db="EMBL/GenBank/DDBJ databases">
        <title>Parallel loss of symbiosis genes in relatives of nitrogen-fixing non-legume Parasponia.</title>
        <authorList>
            <person name="Van Velzen R."/>
            <person name="Holmer R."/>
            <person name="Bu F."/>
            <person name="Rutten L."/>
            <person name="Van Zeijl A."/>
            <person name="Liu W."/>
            <person name="Santuari L."/>
            <person name="Cao Q."/>
            <person name="Sharma T."/>
            <person name="Shen D."/>
            <person name="Roswanjaya Y."/>
            <person name="Wardhani T."/>
            <person name="Kalhor M.S."/>
            <person name="Jansen J."/>
            <person name="Van den Hoogen J."/>
            <person name="Gungor B."/>
            <person name="Hartog M."/>
            <person name="Hontelez J."/>
            <person name="Verver J."/>
            <person name="Yang W.-C."/>
            <person name="Schijlen E."/>
            <person name="Repin R."/>
            <person name="Schilthuizen M."/>
            <person name="Schranz E."/>
            <person name="Heidstra R."/>
            <person name="Miyata K."/>
            <person name="Fedorova E."/>
            <person name="Kohlen W."/>
            <person name="Bisseling T."/>
            <person name="Smit S."/>
            <person name="Geurts R."/>
        </authorList>
    </citation>
    <scope>NUCLEOTIDE SEQUENCE [LARGE SCALE GENOMIC DNA]</scope>
    <source>
        <strain evidence="12">cv. WU1-14</strain>
    </source>
</reference>
<evidence type="ECO:0000256" key="5">
    <source>
        <dbReference type="ARBA" id="ARBA00039112"/>
    </source>
</evidence>
<evidence type="ECO:0000256" key="6">
    <source>
        <dbReference type="ARBA" id="ARBA00039449"/>
    </source>
</evidence>
<keyword evidence="12" id="KW-1185">Reference proteome</keyword>
<dbReference type="EMBL" id="JXTB01000020">
    <property type="protein sequence ID" value="PON76031.1"/>
    <property type="molecule type" value="Genomic_DNA"/>
</dbReference>
<dbReference type="PANTHER" id="PTHR12753">
    <property type="entry name" value="AD-003 - RELATED"/>
    <property type="match status" value="1"/>
</dbReference>
<dbReference type="InterPro" id="IPR008576">
    <property type="entry name" value="MeTrfase_NTM1"/>
</dbReference>
<keyword evidence="3 11" id="KW-0808">Transferase</keyword>
<dbReference type="Gene3D" id="3.40.50.150">
    <property type="entry name" value="Vaccinia Virus protein VP39"/>
    <property type="match status" value="1"/>
</dbReference>
<proteinExistence type="inferred from homology"/>